<dbReference type="EMBL" id="AUSU01000618">
    <property type="protein sequence ID" value="EPS72974.1"/>
    <property type="molecule type" value="Genomic_DNA"/>
</dbReference>
<evidence type="ECO:0008006" key="3">
    <source>
        <dbReference type="Google" id="ProtNLM"/>
    </source>
</evidence>
<evidence type="ECO:0000313" key="2">
    <source>
        <dbReference type="Proteomes" id="UP000015453"/>
    </source>
</evidence>
<dbReference type="AlphaFoldDB" id="S8CZQ3"/>
<reference evidence="1 2" key="1">
    <citation type="journal article" date="2013" name="BMC Genomics">
        <title>The miniature genome of a carnivorous plant Genlisea aurea contains a low number of genes and short non-coding sequences.</title>
        <authorList>
            <person name="Leushkin E.V."/>
            <person name="Sutormin R.A."/>
            <person name="Nabieva E.R."/>
            <person name="Penin A.A."/>
            <person name="Kondrashov A.S."/>
            <person name="Logacheva M.D."/>
        </authorList>
    </citation>
    <scope>NUCLEOTIDE SEQUENCE [LARGE SCALE GENOMIC DNA]</scope>
</reference>
<dbReference type="InterPro" id="IPR004263">
    <property type="entry name" value="Exostosin"/>
</dbReference>
<dbReference type="PANTHER" id="PTHR11062:SF249">
    <property type="entry name" value="OS08G0438600 PROTEIN"/>
    <property type="match status" value="1"/>
</dbReference>
<dbReference type="PANTHER" id="PTHR11062">
    <property type="entry name" value="EXOSTOSIN HEPARAN SULFATE GLYCOSYLTRANSFERASE -RELATED"/>
    <property type="match status" value="1"/>
</dbReference>
<accession>S8CZQ3</accession>
<dbReference type="OrthoDB" id="1924787at2759"/>
<protein>
    <recommendedName>
        <fullName evidence="3">Exostosin GT47 domain-containing protein</fullName>
    </recommendedName>
</protein>
<name>S8CZQ3_9LAMI</name>
<feature type="non-terminal residue" evidence="1">
    <location>
        <position position="273"/>
    </location>
</feature>
<dbReference type="GO" id="GO:0016757">
    <property type="term" value="F:glycosyltransferase activity"/>
    <property type="evidence" value="ECO:0007669"/>
    <property type="project" value="InterPro"/>
</dbReference>
<comment type="caution">
    <text evidence="1">The sequence shown here is derived from an EMBL/GenBank/DDBJ whole genome shotgun (WGS) entry which is preliminary data.</text>
</comment>
<organism evidence="1 2">
    <name type="scientific">Genlisea aurea</name>
    <dbReference type="NCBI Taxonomy" id="192259"/>
    <lineage>
        <taxon>Eukaryota</taxon>
        <taxon>Viridiplantae</taxon>
        <taxon>Streptophyta</taxon>
        <taxon>Embryophyta</taxon>
        <taxon>Tracheophyta</taxon>
        <taxon>Spermatophyta</taxon>
        <taxon>Magnoliopsida</taxon>
        <taxon>eudicotyledons</taxon>
        <taxon>Gunneridae</taxon>
        <taxon>Pentapetalae</taxon>
        <taxon>asterids</taxon>
        <taxon>lamiids</taxon>
        <taxon>Lamiales</taxon>
        <taxon>Lentibulariaceae</taxon>
        <taxon>Genlisea</taxon>
    </lineage>
</organism>
<dbReference type="Proteomes" id="UP000015453">
    <property type="component" value="Unassembled WGS sequence"/>
</dbReference>
<keyword evidence="2" id="KW-1185">Reference proteome</keyword>
<evidence type="ECO:0000313" key="1">
    <source>
        <dbReference type="EMBL" id="EPS72974.1"/>
    </source>
</evidence>
<sequence>MYDLPPKFHFGMLGWEAKNDSVWPDLSEIPPYPGGLNLQHSVEYWLTLDLLLLLPSRPSASVIRVENSSDADVVFVPFFSSLSYNRGSKGGEGQSWRQVAAGGVGEVFGGWYPAEVANADKDVIAPYKPHGEVGRRWPFLAVRSQADLGLLPRSHTPERCKGGAIRGKLYRLMKNQRDVEFSSGIRAAGRGMSSSKFCLHIAGDTPVVEPPDVIDYSEFCVFIGAEDAVRKEGYVVDRLRSVGRDEWDGMREKLRNVSRYFEYRFPSRKKTDQ</sequence>
<proteinExistence type="predicted"/>
<gene>
    <name evidence="1" type="ORF">M569_01782</name>
</gene>